<protein>
    <submittedName>
        <fullName evidence="2">Pre-peptidase C-terminal domain-containing protein</fullName>
    </submittedName>
</protein>
<dbReference type="EMBL" id="JAHHIF010000032">
    <property type="protein sequence ID" value="MBW4546928.1"/>
    <property type="molecule type" value="Genomic_DNA"/>
</dbReference>
<evidence type="ECO:0000256" key="1">
    <source>
        <dbReference type="SAM" id="SignalP"/>
    </source>
</evidence>
<dbReference type="Proteomes" id="UP000753908">
    <property type="component" value="Unassembled WGS sequence"/>
</dbReference>
<proteinExistence type="predicted"/>
<accession>A0A951UAW5</accession>
<dbReference type="Gene3D" id="2.60.120.380">
    <property type="match status" value="1"/>
</dbReference>
<evidence type="ECO:0000313" key="2">
    <source>
        <dbReference type="EMBL" id="MBW4546928.1"/>
    </source>
</evidence>
<organism evidence="2 3">
    <name type="scientific">Symplocastrum torsivum CPER-KK1</name>
    <dbReference type="NCBI Taxonomy" id="450513"/>
    <lineage>
        <taxon>Bacteria</taxon>
        <taxon>Bacillati</taxon>
        <taxon>Cyanobacteriota</taxon>
        <taxon>Cyanophyceae</taxon>
        <taxon>Oscillatoriophycideae</taxon>
        <taxon>Oscillatoriales</taxon>
        <taxon>Microcoleaceae</taxon>
        <taxon>Symplocastrum</taxon>
    </lineage>
</organism>
<reference evidence="2" key="2">
    <citation type="journal article" date="2022" name="Microbiol. Resour. Announc.">
        <title>Metagenome Sequencing to Explore Phylogenomics of Terrestrial Cyanobacteria.</title>
        <authorList>
            <person name="Ward R.D."/>
            <person name="Stajich J.E."/>
            <person name="Johansen J.R."/>
            <person name="Huntemann M."/>
            <person name="Clum A."/>
            <person name="Foster B."/>
            <person name="Foster B."/>
            <person name="Roux S."/>
            <person name="Palaniappan K."/>
            <person name="Varghese N."/>
            <person name="Mukherjee S."/>
            <person name="Reddy T.B.K."/>
            <person name="Daum C."/>
            <person name="Copeland A."/>
            <person name="Chen I.A."/>
            <person name="Ivanova N.N."/>
            <person name="Kyrpides N.C."/>
            <person name="Shapiro N."/>
            <person name="Eloe-Fadrosh E.A."/>
            <person name="Pietrasiak N."/>
        </authorList>
    </citation>
    <scope>NUCLEOTIDE SEQUENCE</scope>
    <source>
        <strain evidence="2">CPER-KK1</strain>
    </source>
</reference>
<gene>
    <name evidence="2" type="ORF">KME25_21165</name>
</gene>
<sequence length="237" mass="24649">MKQFVWVATISVLSTVLASGSAQAITFTESNDVGELLNTAGVIPQGTLPLESISGFLSSDADLFQIFLTGGQTFSATTLNLDTLIEIPIDNTLDAPTELLEDPQLFLFDSFGRGIYANDDNSFSSQATLPSASFSPIESGIYYLAISGFGYDPVSADGKIFPDFLTGVAFEPTGVGGGSPLSGFEGTSTTSGSYTIALTGVEAGVERVPEPTSVLSMLALGAGVVVSQLKNKKNTTE</sequence>
<dbReference type="AlphaFoldDB" id="A0A951UAW5"/>
<dbReference type="InterPro" id="IPR013424">
    <property type="entry name" value="Ice-binding_C"/>
</dbReference>
<feature type="chain" id="PRO_5036800549" evidence="1">
    <location>
        <begin position="25"/>
        <end position="237"/>
    </location>
</feature>
<dbReference type="NCBIfam" id="TIGR02595">
    <property type="entry name" value="PEP_CTERM"/>
    <property type="match status" value="1"/>
</dbReference>
<evidence type="ECO:0000313" key="3">
    <source>
        <dbReference type="Proteomes" id="UP000753908"/>
    </source>
</evidence>
<reference evidence="2" key="1">
    <citation type="submission" date="2021-05" db="EMBL/GenBank/DDBJ databases">
        <authorList>
            <person name="Pietrasiak N."/>
            <person name="Ward R."/>
            <person name="Stajich J.E."/>
            <person name="Kurbessoian T."/>
        </authorList>
    </citation>
    <scope>NUCLEOTIDE SEQUENCE</scope>
    <source>
        <strain evidence="2">CPER-KK1</strain>
    </source>
</reference>
<feature type="signal peptide" evidence="1">
    <location>
        <begin position="1"/>
        <end position="24"/>
    </location>
</feature>
<name>A0A951UAW5_9CYAN</name>
<comment type="caution">
    <text evidence="2">The sequence shown here is derived from an EMBL/GenBank/DDBJ whole genome shotgun (WGS) entry which is preliminary data.</text>
</comment>
<keyword evidence="1" id="KW-0732">Signal</keyword>